<dbReference type="Pfam" id="PF03992">
    <property type="entry name" value="ABM"/>
    <property type="match status" value="1"/>
</dbReference>
<reference evidence="2 3" key="1">
    <citation type="submission" date="2020-04" db="EMBL/GenBank/DDBJ databases">
        <title>Genome sequencing of Rosenbergiella species.</title>
        <authorList>
            <person name="Alvarez-Perez S."/>
            <person name="Lievens B."/>
        </authorList>
    </citation>
    <scope>NUCLEOTIDE SEQUENCE [LARGE SCALE GENOMIC DNA]</scope>
    <source>
        <strain evidence="2 3">S61</strain>
    </source>
</reference>
<evidence type="ECO:0000313" key="2">
    <source>
        <dbReference type="EMBL" id="MBT0725333.1"/>
    </source>
</evidence>
<dbReference type="InterPro" id="IPR052936">
    <property type="entry name" value="Jasmonate_Hydroxylase-like"/>
</dbReference>
<organism evidence="2 3">
    <name type="scientific">Rosenbergiella gaditana</name>
    <dbReference type="NCBI Taxonomy" id="2726987"/>
    <lineage>
        <taxon>Bacteria</taxon>
        <taxon>Pseudomonadati</taxon>
        <taxon>Pseudomonadota</taxon>
        <taxon>Gammaproteobacteria</taxon>
        <taxon>Enterobacterales</taxon>
        <taxon>Erwiniaceae</taxon>
        <taxon>Rosenbergiella</taxon>
    </lineage>
</organism>
<keyword evidence="3" id="KW-1185">Reference proteome</keyword>
<keyword evidence="2" id="KW-0560">Oxidoreductase</keyword>
<proteinExistence type="predicted"/>
<gene>
    <name evidence="2" type="ORF">HH682_13090</name>
</gene>
<dbReference type="PANTHER" id="PTHR37811:SF2">
    <property type="entry name" value="ABM DOMAIN-CONTAINING PROTEIN"/>
    <property type="match status" value="1"/>
</dbReference>
<keyword evidence="2" id="KW-0503">Monooxygenase</keyword>
<dbReference type="EMBL" id="JABBFR010000021">
    <property type="protein sequence ID" value="MBT0725333.1"/>
    <property type="molecule type" value="Genomic_DNA"/>
</dbReference>
<dbReference type="Gene3D" id="3.30.70.100">
    <property type="match status" value="1"/>
</dbReference>
<dbReference type="InterPro" id="IPR011008">
    <property type="entry name" value="Dimeric_a/b-barrel"/>
</dbReference>
<accession>A0ABS5SYZ5</accession>
<comment type="caution">
    <text evidence="2">The sequence shown here is derived from an EMBL/GenBank/DDBJ whole genome shotgun (WGS) entry which is preliminary data.</text>
</comment>
<protein>
    <submittedName>
        <fullName evidence="2">Antibiotic biosynthesis monooxygenase</fullName>
    </submittedName>
</protein>
<feature type="domain" description="ABM" evidence="1">
    <location>
        <begin position="1"/>
        <end position="76"/>
    </location>
</feature>
<dbReference type="PANTHER" id="PTHR37811">
    <property type="entry name" value="BLL5343 PROTEIN"/>
    <property type="match status" value="1"/>
</dbReference>
<dbReference type="GO" id="GO:0004497">
    <property type="term" value="F:monooxygenase activity"/>
    <property type="evidence" value="ECO:0007669"/>
    <property type="project" value="UniProtKB-KW"/>
</dbReference>
<evidence type="ECO:0000313" key="3">
    <source>
        <dbReference type="Proteomes" id="UP000790096"/>
    </source>
</evidence>
<name>A0ABS5SYZ5_9GAMM</name>
<dbReference type="RefSeq" id="WP_214237990.1">
    <property type="nucleotide sequence ID" value="NZ_JABBFR010000021.1"/>
</dbReference>
<evidence type="ECO:0000259" key="1">
    <source>
        <dbReference type="Pfam" id="PF03992"/>
    </source>
</evidence>
<dbReference type="Proteomes" id="UP000790096">
    <property type="component" value="Unassembled WGS sequence"/>
</dbReference>
<dbReference type="InterPro" id="IPR007138">
    <property type="entry name" value="ABM_dom"/>
</dbReference>
<sequence>MIAVLFEADTQPEAETRYFELASELKPLLNTIPGFIDIERFQSLRTQGKILSLSWWEDEKSIAIWKQNMAHASAQKEGKEDIFSYYRIRVAKVLRDYSSKKENE</sequence>
<dbReference type="SUPFAM" id="SSF54909">
    <property type="entry name" value="Dimeric alpha+beta barrel"/>
    <property type="match status" value="1"/>
</dbReference>